<dbReference type="InterPro" id="IPR001736">
    <property type="entry name" value="PLipase_D/transphosphatidylase"/>
</dbReference>
<evidence type="ECO:0000313" key="3">
    <source>
        <dbReference type="EMBL" id="ROS01691.1"/>
    </source>
</evidence>
<gene>
    <name evidence="3" type="ORF">EDC56_2136</name>
</gene>
<dbReference type="RefSeq" id="WP_211333644.1">
    <property type="nucleotide sequence ID" value="NZ_RKHR01000004.1"/>
</dbReference>
<dbReference type="EMBL" id="RKHR01000004">
    <property type="protein sequence ID" value="ROS01691.1"/>
    <property type="molecule type" value="Genomic_DNA"/>
</dbReference>
<dbReference type="PROSITE" id="PS51257">
    <property type="entry name" value="PROKAR_LIPOPROTEIN"/>
    <property type="match status" value="1"/>
</dbReference>
<feature type="signal peptide" evidence="1">
    <location>
        <begin position="1"/>
        <end position="23"/>
    </location>
</feature>
<dbReference type="InterPro" id="IPR025202">
    <property type="entry name" value="PLD-like_dom"/>
</dbReference>
<dbReference type="Proteomes" id="UP000275394">
    <property type="component" value="Unassembled WGS sequence"/>
</dbReference>
<organism evidence="3 4">
    <name type="scientific">Sinobacterium caligoides</name>
    <dbReference type="NCBI Taxonomy" id="933926"/>
    <lineage>
        <taxon>Bacteria</taxon>
        <taxon>Pseudomonadati</taxon>
        <taxon>Pseudomonadota</taxon>
        <taxon>Gammaproteobacteria</taxon>
        <taxon>Cellvibrionales</taxon>
        <taxon>Spongiibacteraceae</taxon>
        <taxon>Sinobacterium</taxon>
    </lineage>
</organism>
<sequence>MIKTLTGWLLCATIMLTASCRLIYPNEDFDSYHNLSASNPYPFHEVQVYDPKTGHNHNEFTLLDSGLVALQARLEMIRRAKHSIAVEYFIFSPDISGKLLVHELIDASRRGVSVRILIDKSSTVFQFDEYYAEALKAEGIEVRYYNAAPLYFFSTINFRNHRKLLLVDDREAITGGRNVENDYFDLSEQFNFLDRDVLVQGDIVKTMRLSFDAFFEHEISERPTPPSANSNREREVKNFLASSEQEKQYRQQIAAIAQPLLAKLPQYACPVTTFTSDAPGGSFWSRFRDPYSDDYRFLRKTLFDKAVAVEHRLTAASPYMIHNKKSADLMQRMQDKGVDITLYTNSLASTDASYVAARLYDNVYDWQRSGIKIYLHSGLWAAETPAVSPAVEAATWGMHGKTQVYDSNEIMVGTYNLDNRSNHYNSEMAIFCSGNKELAAAVEDSIMTRAQQGYQIVGDQRAVDADGNEVSVYGAGDPDTRKMRFMWLPSWLFEFLL</sequence>
<feature type="domain" description="PLD phosphodiesterase" evidence="2">
    <location>
        <begin position="156"/>
        <end position="183"/>
    </location>
</feature>
<keyword evidence="1" id="KW-0732">Signal</keyword>
<dbReference type="Gene3D" id="3.30.870.10">
    <property type="entry name" value="Endonuclease Chain A"/>
    <property type="match status" value="2"/>
</dbReference>
<dbReference type="Pfam" id="PF13091">
    <property type="entry name" value="PLDc_2"/>
    <property type="match status" value="2"/>
</dbReference>
<evidence type="ECO:0000313" key="4">
    <source>
        <dbReference type="Proteomes" id="UP000275394"/>
    </source>
</evidence>
<feature type="chain" id="PRO_5018292184" evidence="1">
    <location>
        <begin position="24"/>
        <end position="497"/>
    </location>
</feature>
<dbReference type="PANTHER" id="PTHR21248:SF12">
    <property type="entry name" value="CARDIOLIPIN SYNTHASE C"/>
    <property type="match status" value="1"/>
</dbReference>
<dbReference type="GO" id="GO:0032049">
    <property type="term" value="P:cardiolipin biosynthetic process"/>
    <property type="evidence" value="ECO:0007669"/>
    <property type="project" value="UniProtKB-ARBA"/>
</dbReference>
<dbReference type="AlphaFoldDB" id="A0A3N2DPE8"/>
<feature type="domain" description="PLD phosphodiesterase" evidence="2">
    <location>
        <begin position="394"/>
        <end position="421"/>
    </location>
</feature>
<dbReference type="PROSITE" id="PS50035">
    <property type="entry name" value="PLD"/>
    <property type="match status" value="2"/>
</dbReference>
<dbReference type="PANTHER" id="PTHR21248">
    <property type="entry name" value="CARDIOLIPIN SYNTHASE"/>
    <property type="match status" value="1"/>
</dbReference>
<reference evidence="3 4" key="1">
    <citation type="submission" date="2018-11" db="EMBL/GenBank/DDBJ databases">
        <title>Genomic Encyclopedia of Type Strains, Phase IV (KMG-IV): sequencing the most valuable type-strain genomes for metagenomic binning, comparative biology and taxonomic classification.</title>
        <authorList>
            <person name="Goeker M."/>
        </authorList>
    </citation>
    <scope>NUCLEOTIDE SEQUENCE [LARGE SCALE GENOMIC DNA]</scope>
    <source>
        <strain evidence="3 4">DSM 100316</strain>
    </source>
</reference>
<accession>A0A3N2DPE8</accession>
<proteinExistence type="predicted"/>
<evidence type="ECO:0000256" key="1">
    <source>
        <dbReference type="SAM" id="SignalP"/>
    </source>
</evidence>
<dbReference type="CDD" id="cd09111">
    <property type="entry name" value="PLDc_ymdC_like_1"/>
    <property type="match status" value="1"/>
</dbReference>
<dbReference type="SMART" id="SM00155">
    <property type="entry name" value="PLDc"/>
    <property type="match status" value="2"/>
</dbReference>
<comment type="caution">
    <text evidence="3">The sequence shown here is derived from an EMBL/GenBank/DDBJ whole genome shotgun (WGS) entry which is preliminary data.</text>
</comment>
<dbReference type="GO" id="GO:0030572">
    <property type="term" value="F:phosphatidyltransferase activity"/>
    <property type="evidence" value="ECO:0007669"/>
    <property type="project" value="UniProtKB-ARBA"/>
</dbReference>
<name>A0A3N2DPE8_9GAMM</name>
<protein>
    <submittedName>
        <fullName evidence="3">Putative cardiolipin synthase</fullName>
    </submittedName>
</protein>
<keyword evidence="4" id="KW-1185">Reference proteome</keyword>
<dbReference type="SUPFAM" id="SSF56024">
    <property type="entry name" value="Phospholipase D/nuclease"/>
    <property type="match status" value="2"/>
</dbReference>
<evidence type="ECO:0000259" key="2">
    <source>
        <dbReference type="PROSITE" id="PS50035"/>
    </source>
</evidence>